<feature type="domain" description="Fungal lipase-type" evidence="19">
    <location>
        <begin position="321"/>
        <end position="346"/>
    </location>
</feature>
<dbReference type="InterPro" id="IPR050805">
    <property type="entry name" value="ATG15_Lipase"/>
</dbReference>
<dbReference type="PANTHER" id="PTHR47175:SF2">
    <property type="entry name" value="LIPASE ATG15-RELATED"/>
    <property type="match status" value="1"/>
</dbReference>
<dbReference type="OMA" id="HITHVYN"/>
<dbReference type="KEGG" id="cci:CC1G_10393"/>
<dbReference type="CDD" id="cd00519">
    <property type="entry name" value="Lipase_3"/>
    <property type="match status" value="1"/>
</dbReference>
<dbReference type="GO" id="GO:0034496">
    <property type="term" value="P:multivesicular body membrane disassembly"/>
    <property type="evidence" value="ECO:0007669"/>
    <property type="project" value="TreeGrafter"/>
</dbReference>
<comment type="subunit">
    <text evidence="5">Binds to both phosphatidylinositol (PI) and phosphatidylinositol 3,5-bisphosphate (PIP2).</text>
</comment>
<dbReference type="AlphaFoldDB" id="A8PAM0"/>
<evidence type="ECO:0000256" key="11">
    <source>
        <dbReference type="ARBA" id="ARBA00022968"/>
    </source>
</evidence>
<dbReference type="GO" id="GO:0032585">
    <property type="term" value="C:multivesicular body membrane"/>
    <property type="evidence" value="ECO:0007669"/>
    <property type="project" value="UniProtKB-SubCell"/>
</dbReference>
<dbReference type="InterPro" id="IPR002921">
    <property type="entry name" value="Fungal_lipase-type"/>
</dbReference>
<dbReference type="FunCoup" id="A8PAM0">
    <property type="interactions" value="60"/>
</dbReference>
<dbReference type="GO" id="GO:0004806">
    <property type="term" value="F:triacylglycerol lipase activity"/>
    <property type="evidence" value="ECO:0007669"/>
    <property type="project" value="UniProtKB-EC"/>
</dbReference>
<sequence>MYDCIVSISTFNAGHWIRECKPMGTVGVVVTAYSFAQFSEENVLSQVGAVFEPEEVDNSEDWPQETWSILEKRKSNLEGGRLKGPDQTRHVSQRDRRSLNLLRHQHALTTDARIVFADVPPSTGFAAENQYTIPRKRMKVHRPSSNADFAAARDSRRLQGIDTNIQWWEDEVPGPALTDRNSLLQFANMAYNAYYADNTTDWYDVEGHGWDKSSPWGWLPGEDGMRGHVFVSTDNSTVVIAIKGTSAGWLVGGGGPSTGKDKLNDNLLFSCCCARVGPTWSTVCGCYQGSYKCDQRCVEGSLVDKDDLFYPVGLNLYNNVSYMYPNANIWLTGHSLGGAMSSLIGVTFGVPVVAFEAPAEKLAATRLHLPSPPSTQHVTHVYHTADPIAMGICNGVTSSCALGGFAMETRCHLGQVIRFDTVNRLGWSVDIRTHGIKFVIDKLLGPNSEWQEEPDTPTEEEEEESEEGLWALLARWPSWGRKMNRAHGPSKVREIPLPRPALDVEGEDGVCSKWNTCFNSWEIGTLHRPVRMIDHYPKPRCGTAWAVQDT</sequence>
<evidence type="ECO:0000256" key="15">
    <source>
        <dbReference type="ARBA" id="ARBA00023136"/>
    </source>
</evidence>
<keyword evidence="8" id="KW-0967">Endosome</keyword>
<dbReference type="RefSeq" id="XP_001840009.2">
    <property type="nucleotide sequence ID" value="XM_001839957.2"/>
</dbReference>
<gene>
    <name evidence="20" type="ORF">CC1G_10393</name>
</gene>
<evidence type="ECO:0000256" key="4">
    <source>
        <dbReference type="ARBA" id="ARBA00010701"/>
    </source>
</evidence>
<reference evidence="20 21" key="1">
    <citation type="journal article" date="2010" name="Proc. Natl. Acad. Sci. U.S.A.">
        <title>Insights into evolution of multicellular fungi from the assembled chromosomes of the mushroom Coprinopsis cinerea (Coprinus cinereus).</title>
        <authorList>
            <person name="Stajich J.E."/>
            <person name="Wilke S.K."/>
            <person name="Ahren D."/>
            <person name="Au C.H."/>
            <person name="Birren B.W."/>
            <person name="Borodovsky M."/>
            <person name="Burns C."/>
            <person name="Canback B."/>
            <person name="Casselton L.A."/>
            <person name="Cheng C.K."/>
            <person name="Deng J."/>
            <person name="Dietrich F.S."/>
            <person name="Fargo D.C."/>
            <person name="Farman M.L."/>
            <person name="Gathman A.C."/>
            <person name="Goldberg J."/>
            <person name="Guigo R."/>
            <person name="Hoegger P.J."/>
            <person name="Hooker J.B."/>
            <person name="Huggins A."/>
            <person name="James T.Y."/>
            <person name="Kamada T."/>
            <person name="Kilaru S."/>
            <person name="Kodira C."/>
            <person name="Kues U."/>
            <person name="Kupfer D."/>
            <person name="Kwan H.S."/>
            <person name="Lomsadze A."/>
            <person name="Li W."/>
            <person name="Lilly W.W."/>
            <person name="Ma L.J."/>
            <person name="Mackey A.J."/>
            <person name="Manning G."/>
            <person name="Martin F."/>
            <person name="Muraguchi H."/>
            <person name="Natvig D.O."/>
            <person name="Palmerini H."/>
            <person name="Ramesh M.A."/>
            <person name="Rehmeyer C.J."/>
            <person name="Roe B.A."/>
            <person name="Shenoy N."/>
            <person name="Stanke M."/>
            <person name="Ter-Hovhannisyan V."/>
            <person name="Tunlid A."/>
            <person name="Velagapudi R."/>
            <person name="Vision T.J."/>
            <person name="Zeng Q."/>
            <person name="Zolan M.E."/>
            <person name="Pukkila P.J."/>
        </authorList>
    </citation>
    <scope>NUCLEOTIDE SEQUENCE [LARGE SCALE GENOMIC DNA]</scope>
    <source>
        <strain evidence="21">Okayama-7 / 130 / ATCC MYA-4618 / FGSC 9003</strain>
    </source>
</reference>
<dbReference type="EC" id="3.1.1.3" evidence="6"/>
<evidence type="ECO:0000256" key="5">
    <source>
        <dbReference type="ARBA" id="ARBA00011137"/>
    </source>
</evidence>
<dbReference type="SUPFAM" id="SSF53474">
    <property type="entry name" value="alpha/beta-Hydrolases"/>
    <property type="match status" value="1"/>
</dbReference>
<evidence type="ECO:0000256" key="3">
    <source>
        <dbReference type="ARBA" id="ARBA00004343"/>
    </source>
</evidence>
<comment type="subcellular location">
    <subcellularLocation>
        <location evidence="3">Endosome</location>
        <location evidence="3">Multivesicular body membrane</location>
        <topology evidence="3">Single-pass type II membrane protein</topology>
    </subcellularLocation>
    <subcellularLocation>
        <location evidence="2">Prevacuolar compartment membrane</location>
        <topology evidence="2">Single-pass type II membrane protein</topology>
    </subcellularLocation>
</comment>
<keyword evidence="12" id="KW-1133">Transmembrane helix</keyword>
<dbReference type="VEuPathDB" id="FungiDB:CC1G_10393"/>
<dbReference type="Gene3D" id="3.40.50.1820">
    <property type="entry name" value="alpha/beta hydrolase"/>
    <property type="match status" value="1"/>
</dbReference>
<dbReference type="GO" id="GO:0004620">
    <property type="term" value="F:phospholipase activity"/>
    <property type="evidence" value="ECO:0007669"/>
    <property type="project" value="TreeGrafter"/>
</dbReference>
<comment type="caution">
    <text evidence="20">The sequence shown here is derived from an EMBL/GenBank/DDBJ whole genome shotgun (WGS) entry which is preliminary data.</text>
</comment>
<comment type="catalytic activity">
    <reaction evidence="1">
        <text>a triacylglycerol + H2O = a diacylglycerol + a fatty acid + H(+)</text>
        <dbReference type="Rhea" id="RHEA:12044"/>
        <dbReference type="ChEBI" id="CHEBI:15377"/>
        <dbReference type="ChEBI" id="CHEBI:15378"/>
        <dbReference type="ChEBI" id="CHEBI:17855"/>
        <dbReference type="ChEBI" id="CHEBI:18035"/>
        <dbReference type="ChEBI" id="CHEBI:28868"/>
        <dbReference type="EC" id="3.1.1.3"/>
    </reaction>
</comment>
<keyword evidence="7" id="KW-0812">Transmembrane</keyword>
<keyword evidence="21" id="KW-1185">Reference proteome</keyword>
<evidence type="ECO:0000256" key="9">
    <source>
        <dbReference type="ARBA" id="ARBA00022801"/>
    </source>
</evidence>
<dbReference type="GeneID" id="6016632"/>
<evidence type="ECO:0000256" key="16">
    <source>
        <dbReference type="ARBA" id="ARBA00023180"/>
    </source>
</evidence>
<proteinExistence type="inferred from homology"/>
<organism evidence="20 21">
    <name type="scientific">Coprinopsis cinerea (strain Okayama-7 / 130 / ATCC MYA-4618 / FGSC 9003)</name>
    <name type="common">Inky cap fungus</name>
    <name type="synonym">Hormographiella aspergillata</name>
    <dbReference type="NCBI Taxonomy" id="240176"/>
    <lineage>
        <taxon>Eukaryota</taxon>
        <taxon>Fungi</taxon>
        <taxon>Dikarya</taxon>
        <taxon>Basidiomycota</taxon>
        <taxon>Agaricomycotina</taxon>
        <taxon>Agaricomycetes</taxon>
        <taxon>Agaricomycetidae</taxon>
        <taxon>Agaricales</taxon>
        <taxon>Agaricineae</taxon>
        <taxon>Psathyrellaceae</taxon>
        <taxon>Coprinopsis</taxon>
    </lineage>
</organism>
<evidence type="ECO:0000256" key="12">
    <source>
        <dbReference type="ARBA" id="ARBA00022989"/>
    </source>
</evidence>
<comment type="similarity">
    <text evidence="4">Belongs to the AB hydrolase superfamily. Lipase family.</text>
</comment>
<dbReference type="GO" id="GO:0046461">
    <property type="term" value="P:neutral lipid catabolic process"/>
    <property type="evidence" value="ECO:0007669"/>
    <property type="project" value="TreeGrafter"/>
</dbReference>
<name>A8PAM0_COPC7</name>
<dbReference type="Proteomes" id="UP000001861">
    <property type="component" value="Unassembled WGS sequence"/>
</dbReference>
<comment type="function">
    <text evidence="17">Lipase which is essential for lysis of subvacuolar cytoplasm to vacuole targeted bodies and intravacuolar autophagic bodies. Involved in the lysis of intravacuolar multivesicular body (MVB) vesicles. The intravacuolar membrane disintegration by ATG15 is critical to life span extension.</text>
</comment>
<dbReference type="InterPro" id="IPR029058">
    <property type="entry name" value="AB_hydrolase_fold"/>
</dbReference>
<keyword evidence="10" id="KW-0442">Lipid degradation</keyword>
<evidence type="ECO:0000259" key="19">
    <source>
        <dbReference type="Pfam" id="PF01764"/>
    </source>
</evidence>
<dbReference type="EMBL" id="AACS02000002">
    <property type="protein sequence ID" value="EAU81790.2"/>
    <property type="molecule type" value="Genomic_DNA"/>
</dbReference>
<dbReference type="InParanoid" id="A8PAM0"/>
<dbReference type="Pfam" id="PF01764">
    <property type="entry name" value="Lipase_3"/>
    <property type="match status" value="1"/>
</dbReference>
<dbReference type="GO" id="GO:0006660">
    <property type="term" value="P:phosphatidylserine catabolic process"/>
    <property type="evidence" value="ECO:0007669"/>
    <property type="project" value="TreeGrafter"/>
</dbReference>
<evidence type="ECO:0000256" key="7">
    <source>
        <dbReference type="ARBA" id="ARBA00022692"/>
    </source>
</evidence>
<evidence type="ECO:0000256" key="10">
    <source>
        <dbReference type="ARBA" id="ARBA00022963"/>
    </source>
</evidence>
<dbReference type="HOGENOM" id="CLU_495216_0_0_1"/>
<evidence type="ECO:0000256" key="8">
    <source>
        <dbReference type="ARBA" id="ARBA00022753"/>
    </source>
</evidence>
<evidence type="ECO:0000256" key="1">
    <source>
        <dbReference type="ARBA" id="ARBA00001024"/>
    </source>
</evidence>
<evidence type="ECO:0000256" key="13">
    <source>
        <dbReference type="ARBA" id="ARBA00023006"/>
    </source>
</evidence>
<dbReference type="OrthoDB" id="58570at2759"/>
<dbReference type="GO" id="GO:0034727">
    <property type="term" value="P:piecemeal microautophagy of the nucleus"/>
    <property type="evidence" value="ECO:0007669"/>
    <property type="project" value="TreeGrafter"/>
</dbReference>
<keyword evidence="16" id="KW-0325">Glycoprotein</keyword>
<keyword evidence="14" id="KW-0443">Lipid metabolism</keyword>
<dbReference type="STRING" id="240176.A8PAM0"/>
<dbReference type="GO" id="GO:0005775">
    <property type="term" value="C:vacuolar lumen"/>
    <property type="evidence" value="ECO:0007669"/>
    <property type="project" value="TreeGrafter"/>
</dbReference>
<keyword evidence="9" id="KW-0378">Hydrolase</keyword>
<keyword evidence="13" id="KW-0072">Autophagy</keyword>
<evidence type="ECO:0000313" key="21">
    <source>
        <dbReference type="Proteomes" id="UP000001861"/>
    </source>
</evidence>
<evidence type="ECO:0000256" key="18">
    <source>
        <dbReference type="ARBA" id="ARBA00029828"/>
    </source>
</evidence>
<keyword evidence="11" id="KW-0735">Signal-anchor</keyword>
<dbReference type="eggNOG" id="KOG4540">
    <property type="taxonomic scope" value="Eukaryota"/>
</dbReference>
<keyword evidence="15" id="KW-0472">Membrane</keyword>
<protein>
    <recommendedName>
        <fullName evidence="6">triacylglycerol lipase</fullName>
        <ecNumber evidence="6">3.1.1.3</ecNumber>
    </recommendedName>
    <alternativeName>
        <fullName evidence="18">Autophagy-related protein 15</fullName>
    </alternativeName>
</protein>
<evidence type="ECO:0000256" key="2">
    <source>
        <dbReference type="ARBA" id="ARBA00004270"/>
    </source>
</evidence>
<evidence type="ECO:0000256" key="17">
    <source>
        <dbReference type="ARBA" id="ARBA00024663"/>
    </source>
</evidence>
<evidence type="ECO:0000256" key="14">
    <source>
        <dbReference type="ARBA" id="ARBA00023098"/>
    </source>
</evidence>
<evidence type="ECO:0000256" key="6">
    <source>
        <dbReference type="ARBA" id="ARBA00013279"/>
    </source>
</evidence>
<dbReference type="PANTHER" id="PTHR47175">
    <property type="entry name" value="LIPASE ATG15-RELATED"/>
    <property type="match status" value="1"/>
</dbReference>
<accession>A8PAM0</accession>
<evidence type="ECO:0000313" key="20">
    <source>
        <dbReference type="EMBL" id="EAU81790.2"/>
    </source>
</evidence>